<dbReference type="Gramene" id="PRQ39190">
    <property type="protein sequence ID" value="PRQ39190"/>
    <property type="gene ID" value="RchiOBHm_Chr4g0422341"/>
</dbReference>
<dbReference type="PANTHER" id="PTHR15367">
    <property type="entry name" value="DNA-DIRECTED RNA POLYMERASE III"/>
    <property type="match status" value="1"/>
</dbReference>
<dbReference type="AlphaFoldDB" id="A0A2P6QYD1"/>
<dbReference type="OrthoDB" id="2018787at2759"/>
<evidence type="ECO:0008006" key="7">
    <source>
        <dbReference type="Google" id="ProtNLM"/>
    </source>
</evidence>
<name>A0A2P6QYD1_ROSCH</name>
<feature type="region of interest" description="Disordered" evidence="4">
    <location>
        <begin position="122"/>
        <end position="198"/>
    </location>
</feature>
<keyword evidence="3" id="KW-0539">Nucleus</keyword>
<sequence>MAFRGRGGGFGGYQCHGKEEPFVLFPDINLPDATDVLSISDQKKNKEEMLLIKESLEWLNKTGYYLEQTDKDKQRKGNREIHSFSQYLVPSMFPGELTRGSNVRGLSRDSVEWDRKKKEEIDWNRIEKMEQDSDAKQKKKLEKDEEDVDKEDDDDDDDDEDDEDYEDPDLNDYIVDVKPDDDEDVYNDEEEGGDEPEL</sequence>
<comment type="subcellular location">
    <subcellularLocation>
        <location evidence="1">Nucleus</location>
    </subcellularLocation>
</comment>
<dbReference type="GO" id="GO:0006383">
    <property type="term" value="P:transcription by RNA polymerase III"/>
    <property type="evidence" value="ECO:0007669"/>
    <property type="project" value="InterPro"/>
</dbReference>
<evidence type="ECO:0000256" key="1">
    <source>
        <dbReference type="ARBA" id="ARBA00004123"/>
    </source>
</evidence>
<evidence type="ECO:0000313" key="6">
    <source>
        <dbReference type="Proteomes" id="UP000238479"/>
    </source>
</evidence>
<reference evidence="5 6" key="1">
    <citation type="journal article" date="2018" name="Nat. Genet.">
        <title>The Rosa genome provides new insights in the design of modern roses.</title>
        <authorList>
            <person name="Bendahmane M."/>
        </authorList>
    </citation>
    <scope>NUCLEOTIDE SEQUENCE [LARGE SCALE GENOMIC DNA]</scope>
    <source>
        <strain evidence="6">cv. Old Blush</strain>
    </source>
</reference>
<evidence type="ECO:0000313" key="5">
    <source>
        <dbReference type="EMBL" id="PRQ39190.1"/>
    </source>
</evidence>
<proteinExistence type="inferred from homology"/>
<evidence type="ECO:0000256" key="4">
    <source>
        <dbReference type="SAM" id="MobiDB-lite"/>
    </source>
</evidence>
<evidence type="ECO:0000256" key="3">
    <source>
        <dbReference type="ARBA" id="ARBA00023242"/>
    </source>
</evidence>
<feature type="compositionally biased region" description="Acidic residues" evidence="4">
    <location>
        <begin position="179"/>
        <end position="198"/>
    </location>
</feature>
<comment type="caution">
    <text evidence="5">The sequence shown here is derived from an EMBL/GenBank/DDBJ whole genome shotgun (WGS) entry which is preliminary data.</text>
</comment>
<dbReference type="InterPro" id="IPR024661">
    <property type="entry name" value="RNA_pol_III_Rpc31"/>
</dbReference>
<dbReference type="STRING" id="74649.A0A2P6QYD1"/>
<accession>A0A2P6QYD1</accession>
<dbReference type="EMBL" id="PDCK01000042">
    <property type="protein sequence ID" value="PRQ39190.1"/>
    <property type="molecule type" value="Genomic_DNA"/>
</dbReference>
<feature type="compositionally biased region" description="Acidic residues" evidence="4">
    <location>
        <begin position="144"/>
        <end position="170"/>
    </location>
</feature>
<organism evidence="5 6">
    <name type="scientific">Rosa chinensis</name>
    <name type="common">China rose</name>
    <dbReference type="NCBI Taxonomy" id="74649"/>
    <lineage>
        <taxon>Eukaryota</taxon>
        <taxon>Viridiplantae</taxon>
        <taxon>Streptophyta</taxon>
        <taxon>Embryophyta</taxon>
        <taxon>Tracheophyta</taxon>
        <taxon>Spermatophyta</taxon>
        <taxon>Magnoliopsida</taxon>
        <taxon>eudicotyledons</taxon>
        <taxon>Gunneridae</taxon>
        <taxon>Pentapetalae</taxon>
        <taxon>rosids</taxon>
        <taxon>fabids</taxon>
        <taxon>Rosales</taxon>
        <taxon>Rosaceae</taxon>
        <taxon>Rosoideae</taxon>
        <taxon>Rosoideae incertae sedis</taxon>
        <taxon>Rosa</taxon>
    </lineage>
</organism>
<comment type="similarity">
    <text evidence="2">Belongs to the eukaryotic RPC7 RNA polymerase subunit family.</text>
</comment>
<dbReference type="Proteomes" id="UP000238479">
    <property type="component" value="Chromosome 4"/>
</dbReference>
<dbReference type="PANTHER" id="PTHR15367:SF2">
    <property type="entry name" value="DNA-DIRECTED RNA POLYMERASE III SUBUNIT"/>
    <property type="match status" value="1"/>
</dbReference>
<gene>
    <name evidence="5" type="ORF">RchiOBHm_Chr4g0422341</name>
</gene>
<feature type="compositionally biased region" description="Basic and acidic residues" evidence="4">
    <location>
        <begin position="122"/>
        <end position="136"/>
    </location>
</feature>
<protein>
    <recommendedName>
        <fullName evidence="7">DNA-directed RNA polymerase III, subunit Rpc31</fullName>
    </recommendedName>
</protein>
<evidence type="ECO:0000256" key="2">
    <source>
        <dbReference type="ARBA" id="ARBA00008352"/>
    </source>
</evidence>
<keyword evidence="6" id="KW-1185">Reference proteome</keyword>
<dbReference type="GO" id="GO:0005666">
    <property type="term" value="C:RNA polymerase III complex"/>
    <property type="evidence" value="ECO:0007669"/>
    <property type="project" value="TreeGrafter"/>
</dbReference>